<feature type="compositionally biased region" description="Basic and acidic residues" evidence="1">
    <location>
        <begin position="23"/>
        <end position="33"/>
    </location>
</feature>
<name>A0A816DK42_9BILA</name>
<proteinExistence type="predicted"/>
<feature type="region of interest" description="Disordered" evidence="1">
    <location>
        <begin position="23"/>
        <end position="44"/>
    </location>
</feature>
<feature type="non-terminal residue" evidence="2">
    <location>
        <position position="1"/>
    </location>
</feature>
<sequence>VYGISVSGIPLLFMKTVAKCKNGAKDDSTDEQRPVTNTQDCDNKKEKRQWRAVRVIADDSD</sequence>
<organism evidence="2 4">
    <name type="scientific">Didymodactylos carnosus</name>
    <dbReference type="NCBI Taxonomy" id="1234261"/>
    <lineage>
        <taxon>Eukaryota</taxon>
        <taxon>Metazoa</taxon>
        <taxon>Spiralia</taxon>
        <taxon>Gnathifera</taxon>
        <taxon>Rotifera</taxon>
        <taxon>Eurotatoria</taxon>
        <taxon>Bdelloidea</taxon>
        <taxon>Philodinida</taxon>
        <taxon>Philodinidae</taxon>
        <taxon>Didymodactylos</taxon>
    </lineage>
</organism>
<reference evidence="2" key="1">
    <citation type="submission" date="2021-02" db="EMBL/GenBank/DDBJ databases">
        <authorList>
            <person name="Nowell W R."/>
        </authorList>
    </citation>
    <scope>NUCLEOTIDE SEQUENCE</scope>
</reference>
<evidence type="ECO:0000313" key="4">
    <source>
        <dbReference type="Proteomes" id="UP000663829"/>
    </source>
</evidence>
<gene>
    <name evidence="2" type="ORF">GPM918_LOCUS44537</name>
    <name evidence="3" type="ORF">SRO942_LOCUS46438</name>
</gene>
<evidence type="ECO:0000313" key="3">
    <source>
        <dbReference type="EMBL" id="CAF4537220.1"/>
    </source>
</evidence>
<evidence type="ECO:0000256" key="1">
    <source>
        <dbReference type="SAM" id="MobiDB-lite"/>
    </source>
</evidence>
<dbReference type="EMBL" id="CAJOBC010112849">
    <property type="protein sequence ID" value="CAF4537220.1"/>
    <property type="molecule type" value="Genomic_DNA"/>
</dbReference>
<dbReference type="EMBL" id="CAJNOQ010044715">
    <property type="protein sequence ID" value="CAF1634025.1"/>
    <property type="molecule type" value="Genomic_DNA"/>
</dbReference>
<comment type="caution">
    <text evidence="2">The sequence shown here is derived from an EMBL/GenBank/DDBJ whole genome shotgun (WGS) entry which is preliminary data.</text>
</comment>
<accession>A0A816DK42</accession>
<evidence type="ECO:0000313" key="2">
    <source>
        <dbReference type="EMBL" id="CAF1634025.1"/>
    </source>
</evidence>
<dbReference type="Proteomes" id="UP000681722">
    <property type="component" value="Unassembled WGS sequence"/>
</dbReference>
<dbReference type="Proteomes" id="UP000663829">
    <property type="component" value="Unassembled WGS sequence"/>
</dbReference>
<dbReference type="AlphaFoldDB" id="A0A816DK42"/>
<protein>
    <submittedName>
        <fullName evidence="2">Uncharacterized protein</fullName>
    </submittedName>
</protein>
<keyword evidence="4" id="KW-1185">Reference proteome</keyword>